<comment type="caution">
    <text evidence="1">The sequence shown here is derived from an EMBL/GenBank/DDBJ whole genome shotgun (WGS) entry which is preliminary data.</text>
</comment>
<dbReference type="OrthoDB" id="2851338at2759"/>
<evidence type="ECO:0000313" key="2">
    <source>
        <dbReference type="Proteomes" id="UP000799764"/>
    </source>
</evidence>
<dbReference type="EMBL" id="MU001510">
    <property type="protein sequence ID" value="KAF2439186.1"/>
    <property type="molecule type" value="Genomic_DNA"/>
</dbReference>
<evidence type="ECO:0000313" key="1">
    <source>
        <dbReference type="EMBL" id="KAF2439186.1"/>
    </source>
</evidence>
<dbReference type="Proteomes" id="UP000799764">
    <property type="component" value="Unassembled WGS sequence"/>
</dbReference>
<proteinExistence type="predicted"/>
<sequence>MASRLNLGSLAFSDHAVQSTKKNFAKTMTDARVCRNDTRWLENGDHKSPTEKKCGWRAGRRDAVGFGAAGQDSNVASPDLHWKYRERISAHLTTSVFNSIQDAPPNRRFPFSYPENTTPIPLPIMAPSIKGPGILYVKACINPSPSNPLTEPVYMHWYDDDHIAEIVESSGIPSAFRYFHVNKSPGNGKPTPECPRPYLAFYPMPDIAFTQGEEFKKIRVKSDILPGTGICYDMADNDVGYYALVGQRGDGKKGPGKHLATSEIEPASDATEDEVNAFLDQQAETVSKLAHYQRSLRFRLLFARTNAQSRILKGLAAATDEPAPEPPTWLQMHEFSAEPQSDVRASIEGDAHEVLRKAKQKEAHAYRLERAHGQKKLFEDGENAPP</sequence>
<name>A0A9P4P822_9PLEO</name>
<dbReference type="AlphaFoldDB" id="A0A9P4P822"/>
<gene>
    <name evidence="1" type="ORF">P171DRAFT_436517</name>
</gene>
<organism evidence="1 2">
    <name type="scientific">Karstenula rhodostoma CBS 690.94</name>
    <dbReference type="NCBI Taxonomy" id="1392251"/>
    <lineage>
        <taxon>Eukaryota</taxon>
        <taxon>Fungi</taxon>
        <taxon>Dikarya</taxon>
        <taxon>Ascomycota</taxon>
        <taxon>Pezizomycotina</taxon>
        <taxon>Dothideomycetes</taxon>
        <taxon>Pleosporomycetidae</taxon>
        <taxon>Pleosporales</taxon>
        <taxon>Massarineae</taxon>
        <taxon>Didymosphaeriaceae</taxon>
        <taxon>Karstenula</taxon>
    </lineage>
</organism>
<keyword evidence="2" id="KW-1185">Reference proteome</keyword>
<protein>
    <submittedName>
        <fullName evidence="1">Uncharacterized protein</fullName>
    </submittedName>
</protein>
<reference evidence="1" key="1">
    <citation type="journal article" date="2020" name="Stud. Mycol.">
        <title>101 Dothideomycetes genomes: a test case for predicting lifestyles and emergence of pathogens.</title>
        <authorList>
            <person name="Haridas S."/>
            <person name="Albert R."/>
            <person name="Binder M."/>
            <person name="Bloem J."/>
            <person name="Labutti K."/>
            <person name="Salamov A."/>
            <person name="Andreopoulos B."/>
            <person name="Baker S."/>
            <person name="Barry K."/>
            <person name="Bills G."/>
            <person name="Bluhm B."/>
            <person name="Cannon C."/>
            <person name="Castanera R."/>
            <person name="Culley D."/>
            <person name="Daum C."/>
            <person name="Ezra D."/>
            <person name="Gonzalez J."/>
            <person name="Henrissat B."/>
            <person name="Kuo A."/>
            <person name="Liang C."/>
            <person name="Lipzen A."/>
            <person name="Lutzoni F."/>
            <person name="Magnuson J."/>
            <person name="Mondo S."/>
            <person name="Nolan M."/>
            <person name="Ohm R."/>
            <person name="Pangilinan J."/>
            <person name="Park H.-J."/>
            <person name="Ramirez L."/>
            <person name="Alfaro M."/>
            <person name="Sun H."/>
            <person name="Tritt A."/>
            <person name="Yoshinaga Y."/>
            <person name="Zwiers L.-H."/>
            <person name="Turgeon B."/>
            <person name="Goodwin S."/>
            <person name="Spatafora J."/>
            <person name="Crous P."/>
            <person name="Grigoriev I."/>
        </authorList>
    </citation>
    <scope>NUCLEOTIDE SEQUENCE</scope>
    <source>
        <strain evidence="1">CBS 690.94</strain>
    </source>
</reference>
<accession>A0A9P4P822</accession>